<gene>
    <name evidence="1" type="ORF">Aeh1ORF229c</name>
</gene>
<dbReference type="OrthoDB" id="8358at10239"/>
<accession>Q76YK5</accession>
<dbReference type="EMBL" id="AY266303">
    <property type="protein sequence ID" value="AAQ17890.1"/>
    <property type="molecule type" value="Genomic_DNA"/>
</dbReference>
<dbReference type="RefSeq" id="NP_944118.1">
    <property type="nucleotide sequence ID" value="NC_005260.1"/>
</dbReference>
<evidence type="ECO:0000313" key="2">
    <source>
        <dbReference type="Proteomes" id="UP000002555"/>
    </source>
</evidence>
<protein>
    <submittedName>
        <fullName evidence="1">Uncharacterized protein</fullName>
    </submittedName>
</protein>
<dbReference type="KEGG" id="vg:2657979"/>
<keyword evidence="2" id="KW-1185">Reference proteome</keyword>
<reference evidence="1 2" key="1">
    <citation type="journal article" date="2001" name="J. Bacteriol.">
        <title>Phylogeny of the major head and tail genes of the wide-ranging T4-type bacteriophages.</title>
        <authorList>
            <person name="Tetart F."/>
            <person name="Desplats C."/>
            <person name="Kutateladze M."/>
            <person name="Monod C."/>
            <person name="Ackermann H.W."/>
            <person name="Krisch H.M."/>
        </authorList>
    </citation>
    <scope>NUCLEOTIDE SEQUENCE</scope>
</reference>
<evidence type="ECO:0000313" key="1">
    <source>
        <dbReference type="EMBL" id="AAQ17890.1"/>
    </source>
</evidence>
<dbReference type="Proteomes" id="UP000002555">
    <property type="component" value="Segment"/>
</dbReference>
<sequence>MQIQIDEMYFEQFVARMEKLGRIAAKMGIDAPTFEIISERMITDDADLYTYKSFVIEVKGDAPKMPGGWTFVAKIDHDENLVYGVREIPEMYSSAADVKCKCDHCNTNRYRANTFVVTDGEKFLQVGGSCLKHYMGHASPKNMIYFFDEMKDLDNEKSYGSSSRIAYDTLEEVICASVAAIRRFGYVKTSHGCEDNVPTRYVVSNILHMPNSSFKRSDIEVFKDHVNPCVEFMFNMKPFGDGSYTNNVHQVAKNGYVSSKSMAYAVSAVACYLRDLDKKAEQAITDKIGNESKHIGSVGERLKGLELIVTRTNPIETMYGTLTVVSMIDNSGNMFTWFASGYREFDENEQIKIAGTVKAHDEYKGKKQTVLTRCKLVD</sequence>
<proteinExistence type="predicted"/>
<organism evidence="1 2">
    <name type="scientific">Aeromonas phage Aeh1</name>
    <dbReference type="NCBI Taxonomy" id="2880362"/>
    <lineage>
        <taxon>Viruses</taxon>
        <taxon>Duplodnaviria</taxon>
        <taxon>Heunggongvirae</taxon>
        <taxon>Uroviricota</taxon>
        <taxon>Caudoviricetes</taxon>
        <taxon>Pantevenvirales</taxon>
        <taxon>Straboviridae</taxon>
        <taxon>Cinqassovirus</taxon>
        <taxon>Cinqassovirus aeh1</taxon>
    </lineage>
</organism>
<name>Q76YK5_9CAUD</name>